<keyword evidence="2" id="KW-1185">Reference proteome</keyword>
<organism evidence="1 2">
    <name type="scientific">Pseudoneobacillus rhizosphaerae</name>
    <dbReference type="NCBI Taxonomy" id="2880968"/>
    <lineage>
        <taxon>Bacteria</taxon>
        <taxon>Bacillati</taxon>
        <taxon>Bacillota</taxon>
        <taxon>Bacilli</taxon>
        <taxon>Bacillales</taxon>
        <taxon>Bacillaceae</taxon>
        <taxon>Pseudoneobacillus</taxon>
    </lineage>
</organism>
<dbReference type="EMBL" id="CAKJTG010000003">
    <property type="protein sequence ID" value="CAG9607042.1"/>
    <property type="molecule type" value="Genomic_DNA"/>
</dbReference>
<protein>
    <submittedName>
        <fullName evidence="1">Uncharacterized protein</fullName>
    </submittedName>
</protein>
<evidence type="ECO:0000313" key="1">
    <source>
        <dbReference type="EMBL" id="CAG9607042.1"/>
    </source>
</evidence>
<proteinExistence type="predicted"/>
<name>A0A9C7G7N5_9BACI</name>
<evidence type="ECO:0000313" key="2">
    <source>
        <dbReference type="Proteomes" id="UP000789845"/>
    </source>
</evidence>
<dbReference type="AlphaFoldDB" id="A0A9C7G7N5"/>
<comment type="caution">
    <text evidence="1">The sequence shown here is derived from an EMBL/GenBank/DDBJ whole genome shotgun (WGS) entry which is preliminary data.</text>
</comment>
<sequence length="47" mass="5992">MFNFIYYELKNWWFGETIDPMEEFELMESKHTRVHHDVDIYETIRIH</sequence>
<accession>A0A9C7G7N5</accession>
<reference evidence="1" key="1">
    <citation type="submission" date="2021-10" db="EMBL/GenBank/DDBJ databases">
        <authorList>
            <person name="Criscuolo A."/>
        </authorList>
    </citation>
    <scope>NUCLEOTIDE SEQUENCE</scope>
    <source>
        <strain evidence="1">CIP111885</strain>
    </source>
</reference>
<dbReference type="Proteomes" id="UP000789845">
    <property type="component" value="Unassembled WGS sequence"/>
</dbReference>
<dbReference type="RefSeq" id="WP_230495310.1">
    <property type="nucleotide sequence ID" value="NZ_CAKJTG010000003.1"/>
</dbReference>
<gene>
    <name evidence="1" type="ORF">NEOCIP111885_00730</name>
</gene>